<protein>
    <submittedName>
        <fullName evidence="1">Uncharacterized protein</fullName>
    </submittedName>
</protein>
<proteinExistence type="predicted"/>
<sequence length="95" mass="11330">MFVFSFISIFLFYFCNTVLSFYIQTKRFDYDPSPMLMYNQMYSHEKWIPYQYETDRPVDESVTPNWDSLADGGTIDKRVTADQINSLLKNAWLGR</sequence>
<accession>A0A2G5V5N6</accession>
<comment type="caution">
    <text evidence="1">The sequence shown here is derived from an EMBL/GenBank/DDBJ whole genome shotgun (WGS) entry which is preliminary data.</text>
</comment>
<dbReference type="OrthoDB" id="5773333at2759"/>
<reference evidence="2" key="1">
    <citation type="submission" date="2017-10" db="EMBL/GenBank/DDBJ databases">
        <title>Rapid genome shrinkage in a self-fertile nematode reveals novel sperm competition proteins.</title>
        <authorList>
            <person name="Yin D."/>
            <person name="Schwarz E.M."/>
            <person name="Thomas C.G."/>
            <person name="Felde R.L."/>
            <person name="Korf I.F."/>
            <person name="Cutter A.D."/>
            <person name="Schartner C.M."/>
            <person name="Ralston E.J."/>
            <person name="Meyer B.J."/>
            <person name="Haag E.S."/>
        </authorList>
    </citation>
    <scope>NUCLEOTIDE SEQUENCE [LARGE SCALE GENOMIC DNA]</scope>
    <source>
        <strain evidence="2">JU1422</strain>
    </source>
</reference>
<gene>
    <name evidence="1" type="primary">Cnig_chr_II.g6544</name>
    <name evidence="1" type="ORF">B9Z55_006544</name>
</gene>
<dbReference type="EMBL" id="PDUG01000002">
    <property type="protein sequence ID" value="PIC47067.1"/>
    <property type="molecule type" value="Genomic_DNA"/>
</dbReference>
<dbReference type="Proteomes" id="UP000230233">
    <property type="component" value="Chromosome II"/>
</dbReference>
<organism evidence="1 2">
    <name type="scientific">Caenorhabditis nigoni</name>
    <dbReference type="NCBI Taxonomy" id="1611254"/>
    <lineage>
        <taxon>Eukaryota</taxon>
        <taxon>Metazoa</taxon>
        <taxon>Ecdysozoa</taxon>
        <taxon>Nematoda</taxon>
        <taxon>Chromadorea</taxon>
        <taxon>Rhabditida</taxon>
        <taxon>Rhabditina</taxon>
        <taxon>Rhabditomorpha</taxon>
        <taxon>Rhabditoidea</taxon>
        <taxon>Rhabditidae</taxon>
        <taxon>Peloderinae</taxon>
        <taxon>Caenorhabditis</taxon>
    </lineage>
</organism>
<dbReference type="AlphaFoldDB" id="A0A2G5V5N6"/>
<evidence type="ECO:0000313" key="1">
    <source>
        <dbReference type="EMBL" id="PIC47067.1"/>
    </source>
</evidence>
<evidence type="ECO:0000313" key="2">
    <source>
        <dbReference type="Proteomes" id="UP000230233"/>
    </source>
</evidence>
<name>A0A2G5V5N6_9PELO</name>
<keyword evidence="2" id="KW-1185">Reference proteome</keyword>